<dbReference type="CDD" id="cd06185">
    <property type="entry name" value="PDR_like"/>
    <property type="match status" value="1"/>
</dbReference>
<organism evidence="9 10">
    <name type="scientific">Advenella kashmirensis (strain DSM 17095 / LMG 22695 / WT001)</name>
    <name type="common">Tetrathiobacter kashmirensis</name>
    <dbReference type="NCBI Taxonomy" id="1036672"/>
    <lineage>
        <taxon>Bacteria</taxon>
        <taxon>Pseudomonadati</taxon>
        <taxon>Pseudomonadota</taxon>
        <taxon>Betaproteobacteria</taxon>
        <taxon>Burkholderiales</taxon>
        <taxon>Alcaligenaceae</taxon>
    </lineage>
</organism>
<feature type="domain" description="2Fe-2S ferredoxin-type" evidence="7">
    <location>
        <begin position="231"/>
        <end position="316"/>
    </location>
</feature>
<dbReference type="InterPro" id="IPR006058">
    <property type="entry name" value="2Fe2S_fd_BS"/>
</dbReference>
<sequence>MEVIVSRKRLETRDIAIFELIDAQNKPLPAFSAGSHIDVHIPGGLIRQYSLCNSPAESHRYVIAVLRDPSSRGGSNAMHSEVKEGDTLFVSVPRNHFQLVPTAEHSILLAGGIGVTPILCMAEQLSLTGASFELHYCTRSIVHTAFREYIAGSSFSARSRFYFDDDRTSGGLDLTFLQKTPSRNTELYVCGPKGFLDAVLEMASIAGWTDEQVHHELFSAAVSDAIGNTSFQVQLKSNGRIIDVSEDQSVVEALEIAGVTIPVSCEQGLCGTCATRVLSGIPDHRDYYLSPAERAVNDQFLPCCSRARTSPLVLDL</sequence>
<evidence type="ECO:0000259" key="8">
    <source>
        <dbReference type="PROSITE" id="PS51384"/>
    </source>
</evidence>
<dbReference type="SUPFAM" id="SSF63380">
    <property type="entry name" value="Riboflavin synthase domain-like"/>
    <property type="match status" value="1"/>
</dbReference>
<proteinExistence type="predicted"/>
<dbReference type="PROSITE" id="PS51085">
    <property type="entry name" value="2FE2S_FER_2"/>
    <property type="match status" value="1"/>
</dbReference>
<dbReference type="InterPro" id="IPR001041">
    <property type="entry name" value="2Fe-2S_ferredoxin-type"/>
</dbReference>
<dbReference type="PROSITE" id="PS51384">
    <property type="entry name" value="FAD_FR"/>
    <property type="match status" value="1"/>
</dbReference>
<dbReference type="RefSeq" id="WP_014750272.1">
    <property type="nucleotide sequence ID" value="NC_017964.1"/>
</dbReference>
<dbReference type="Gene3D" id="3.40.50.80">
    <property type="entry name" value="Nucleotide-binding domain of ferredoxin-NADP reductase (FNR) module"/>
    <property type="match status" value="1"/>
</dbReference>
<evidence type="ECO:0000313" key="10">
    <source>
        <dbReference type="Proteomes" id="UP000005267"/>
    </source>
</evidence>
<dbReference type="Gene3D" id="3.10.20.30">
    <property type="match status" value="1"/>
</dbReference>
<gene>
    <name evidence="9" type="ordered locus">TKWG_09275</name>
</gene>
<dbReference type="EMBL" id="CP003555">
    <property type="protein sequence ID" value="AFK62181.1"/>
    <property type="molecule type" value="Genomic_DNA"/>
</dbReference>
<accession>I3UAZ3</accession>
<dbReference type="SUPFAM" id="SSF52343">
    <property type="entry name" value="Ferredoxin reductase-like, C-terminal NADP-linked domain"/>
    <property type="match status" value="1"/>
</dbReference>
<dbReference type="HOGENOM" id="CLU_003827_17_0_4"/>
<dbReference type="OrthoDB" id="544091at2"/>
<dbReference type="InterPro" id="IPR017938">
    <property type="entry name" value="Riboflavin_synthase-like_b-brl"/>
</dbReference>
<keyword evidence="10" id="KW-1185">Reference proteome</keyword>
<dbReference type="InterPro" id="IPR050415">
    <property type="entry name" value="MRET"/>
</dbReference>
<dbReference type="PANTHER" id="PTHR47354:SF1">
    <property type="entry name" value="CARNITINE MONOOXYGENASE REDUCTASE SUBUNIT"/>
    <property type="match status" value="1"/>
</dbReference>
<keyword evidence="1" id="KW-0285">Flavoprotein</keyword>
<dbReference type="Gene3D" id="2.40.30.10">
    <property type="entry name" value="Translation factors"/>
    <property type="match status" value="1"/>
</dbReference>
<dbReference type="PANTHER" id="PTHR47354">
    <property type="entry name" value="NADH OXIDOREDUCTASE HCR"/>
    <property type="match status" value="1"/>
</dbReference>
<dbReference type="InterPro" id="IPR039261">
    <property type="entry name" value="FNR_nucleotide-bd"/>
</dbReference>
<dbReference type="GO" id="GO:0046872">
    <property type="term" value="F:metal ion binding"/>
    <property type="evidence" value="ECO:0007669"/>
    <property type="project" value="UniProtKB-KW"/>
</dbReference>
<keyword evidence="5" id="KW-0408">Iron</keyword>
<evidence type="ECO:0000256" key="3">
    <source>
        <dbReference type="ARBA" id="ARBA00022723"/>
    </source>
</evidence>
<keyword evidence="4" id="KW-0560">Oxidoreductase</keyword>
<evidence type="ECO:0000256" key="5">
    <source>
        <dbReference type="ARBA" id="ARBA00023004"/>
    </source>
</evidence>
<keyword evidence="2" id="KW-0001">2Fe-2S</keyword>
<evidence type="ECO:0000256" key="2">
    <source>
        <dbReference type="ARBA" id="ARBA00022714"/>
    </source>
</evidence>
<dbReference type="InterPro" id="IPR012675">
    <property type="entry name" value="Beta-grasp_dom_sf"/>
</dbReference>
<dbReference type="GO" id="GO:0016491">
    <property type="term" value="F:oxidoreductase activity"/>
    <property type="evidence" value="ECO:0007669"/>
    <property type="project" value="UniProtKB-KW"/>
</dbReference>
<dbReference type="InterPro" id="IPR017927">
    <property type="entry name" value="FAD-bd_FR_type"/>
</dbReference>
<evidence type="ECO:0000256" key="1">
    <source>
        <dbReference type="ARBA" id="ARBA00022630"/>
    </source>
</evidence>
<dbReference type="InterPro" id="IPR036010">
    <property type="entry name" value="2Fe-2S_ferredoxin-like_sf"/>
</dbReference>
<dbReference type="SUPFAM" id="SSF54292">
    <property type="entry name" value="2Fe-2S ferredoxin-like"/>
    <property type="match status" value="1"/>
</dbReference>
<keyword evidence="6" id="KW-0411">Iron-sulfur</keyword>
<keyword evidence="3" id="KW-0479">Metal-binding</keyword>
<evidence type="ECO:0000313" key="9">
    <source>
        <dbReference type="EMBL" id="AFK62181.1"/>
    </source>
</evidence>
<dbReference type="CDD" id="cd00207">
    <property type="entry name" value="fer2"/>
    <property type="match status" value="1"/>
</dbReference>
<dbReference type="Pfam" id="PF00111">
    <property type="entry name" value="Fer2"/>
    <property type="match status" value="1"/>
</dbReference>
<reference evidence="9 10" key="1">
    <citation type="journal article" date="2011" name="J. Bacteriol.">
        <title>Whole-genome shotgun sequencing of the sulfur-oxidizing chemoautotroph Tetrathiobacter kashmirensis.</title>
        <authorList>
            <person name="Ghosh W."/>
            <person name="George A."/>
            <person name="Agarwal A."/>
            <person name="Raj P."/>
            <person name="Alam M."/>
            <person name="Pyne P."/>
            <person name="Das Gupta S.K."/>
        </authorList>
    </citation>
    <scope>NUCLEOTIDE SEQUENCE [LARGE SCALE GENOMIC DNA]</scope>
    <source>
        <strain evidence="9 10">WT001</strain>
    </source>
</reference>
<evidence type="ECO:0000256" key="4">
    <source>
        <dbReference type="ARBA" id="ARBA00023002"/>
    </source>
</evidence>
<dbReference type="STRING" id="1036672.TKWG_09275"/>
<dbReference type="PROSITE" id="PS00197">
    <property type="entry name" value="2FE2S_FER_1"/>
    <property type="match status" value="1"/>
</dbReference>
<dbReference type="KEGG" id="aka:TKWG_09275"/>
<dbReference type="PRINTS" id="PR00409">
    <property type="entry name" value="PHDIOXRDTASE"/>
</dbReference>
<evidence type="ECO:0000259" key="7">
    <source>
        <dbReference type="PROSITE" id="PS51085"/>
    </source>
</evidence>
<reference evidence="10" key="2">
    <citation type="journal article" date="2013" name="PLoS ONE">
        <title>Genome implosion elicits host-confinement in Alcaligenaceae: evidence from the comparative genomics of Tetrathiobacter kashmirensis, a pathogen in the making.</title>
        <authorList>
            <person name="Ghosh W."/>
            <person name="Alam M."/>
            <person name="Roy C."/>
            <person name="Pyne P."/>
            <person name="George A."/>
            <person name="Chakraborty R."/>
            <person name="Majumder S."/>
            <person name="Agarwal A."/>
            <person name="Chakraborty S."/>
            <person name="Majumdar S."/>
            <person name="Gupta S.K."/>
        </authorList>
    </citation>
    <scope>NUCLEOTIDE SEQUENCE [LARGE SCALE GENOMIC DNA]</scope>
    <source>
        <strain evidence="10">WT001</strain>
    </source>
</reference>
<evidence type="ECO:0000256" key="6">
    <source>
        <dbReference type="ARBA" id="ARBA00023014"/>
    </source>
</evidence>
<name>I3UAZ3_ADVKW</name>
<protein>
    <submittedName>
        <fullName evidence="9">Ferredoxin</fullName>
    </submittedName>
</protein>
<feature type="domain" description="FAD-binding FR-type" evidence="8">
    <location>
        <begin position="1"/>
        <end position="100"/>
    </location>
</feature>
<dbReference type="GO" id="GO:0051537">
    <property type="term" value="F:2 iron, 2 sulfur cluster binding"/>
    <property type="evidence" value="ECO:0007669"/>
    <property type="project" value="UniProtKB-KW"/>
</dbReference>
<dbReference type="Proteomes" id="UP000005267">
    <property type="component" value="Chromosome"/>
</dbReference>
<dbReference type="AlphaFoldDB" id="I3UAZ3"/>